<organism evidence="7 8">
    <name type="scientific">Popillia japonica</name>
    <name type="common">Japanese beetle</name>
    <dbReference type="NCBI Taxonomy" id="7064"/>
    <lineage>
        <taxon>Eukaryota</taxon>
        <taxon>Metazoa</taxon>
        <taxon>Ecdysozoa</taxon>
        <taxon>Arthropoda</taxon>
        <taxon>Hexapoda</taxon>
        <taxon>Insecta</taxon>
        <taxon>Pterygota</taxon>
        <taxon>Neoptera</taxon>
        <taxon>Endopterygota</taxon>
        <taxon>Coleoptera</taxon>
        <taxon>Polyphaga</taxon>
        <taxon>Scarabaeiformia</taxon>
        <taxon>Scarabaeidae</taxon>
        <taxon>Rutelinae</taxon>
        <taxon>Popillia</taxon>
    </lineage>
</organism>
<dbReference type="EC" id="3.2.1.143" evidence="2"/>
<keyword evidence="3" id="KW-0378">Hydrolase</keyword>
<accession>A0AAW1JI69</accession>
<feature type="domain" description="PARG catalytic Macro" evidence="5">
    <location>
        <begin position="274"/>
        <end position="420"/>
    </location>
</feature>
<comment type="similarity">
    <text evidence="1">Belongs to the poly(ADP-ribose) glycohydrolase family.</text>
</comment>
<reference evidence="7 8" key="1">
    <citation type="journal article" date="2024" name="BMC Genomics">
        <title>De novo assembly and annotation of Popillia japonica's genome with initial clues to its potential as an invasive pest.</title>
        <authorList>
            <person name="Cucini C."/>
            <person name="Boschi S."/>
            <person name="Funari R."/>
            <person name="Cardaioli E."/>
            <person name="Iannotti N."/>
            <person name="Marturano G."/>
            <person name="Paoli F."/>
            <person name="Bruttini M."/>
            <person name="Carapelli A."/>
            <person name="Frati F."/>
            <person name="Nardi F."/>
        </authorList>
    </citation>
    <scope>NUCLEOTIDE SEQUENCE [LARGE SCALE GENOMIC DNA]</scope>
    <source>
        <strain evidence="7">DMR45628</strain>
    </source>
</reference>
<name>A0AAW1JI69_POPJA</name>
<dbReference type="InterPro" id="IPR007724">
    <property type="entry name" value="Poly_GlycHdrlase"/>
</dbReference>
<evidence type="ECO:0000259" key="6">
    <source>
        <dbReference type="Pfam" id="PF20811"/>
    </source>
</evidence>
<dbReference type="InterPro" id="IPR046372">
    <property type="entry name" value="PARG_cat_C"/>
</dbReference>
<feature type="domain" description="PARG helical" evidence="6">
    <location>
        <begin position="146"/>
        <end position="250"/>
    </location>
</feature>
<evidence type="ECO:0000313" key="8">
    <source>
        <dbReference type="Proteomes" id="UP001458880"/>
    </source>
</evidence>
<comment type="caution">
    <text evidence="7">The sequence shown here is derived from an EMBL/GenBank/DDBJ whole genome shotgun (WGS) entry which is preliminary data.</text>
</comment>
<dbReference type="Pfam" id="PF20811">
    <property type="entry name" value="PARG_cat_N"/>
    <property type="match status" value="1"/>
</dbReference>
<feature type="compositionally biased region" description="Polar residues" evidence="4">
    <location>
        <begin position="482"/>
        <end position="501"/>
    </location>
</feature>
<dbReference type="GO" id="GO:0005975">
    <property type="term" value="P:carbohydrate metabolic process"/>
    <property type="evidence" value="ECO:0007669"/>
    <property type="project" value="InterPro"/>
</dbReference>
<feature type="region of interest" description="Disordered" evidence="4">
    <location>
        <begin position="480"/>
        <end position="501"/>
    </location>
</feature>
<gene>
    <name evidence="7" type="ORF">QE152_g29218</name>
</gene>
<proteinExistence type="inferred from homology"/>
<keyword evidence="8" id="KW-1185">Reference proteome</keyword>
<dbReference type="PANTHER" id="PTHR12837:SF14">
    <property type="entry name" value="POLY(ADP-RIBOSE) GLYCOHYDROLASE"/>
    <property type="match status" value="1"/>
</dbReference>
<evidence type="ECO:0000256" key="2">
    <source>
        <dbReference type="ARBA" id="ARBA00012255"/>
    </source>
</evidence>
<evidence type="ECO:0000259" key="5">
    <source>
        <dbReference type="Pfam" id="PF05028"/>
    </source>
</evidence>
<feature type="domain" description="PARG catalytic Macro" evidence="5">
    <location>
        <begin position="886"/>
        <end position="933"/>
    </location>
</feature>
<dbReference type="GO" id="GO:0005634">
    <property type="term" value="C:nucleus"/>
    <property type="evidence" value="ECO:0007669"/>
    <property type="project" value="TreeGrafter"/>
</dbReference>
<evidence type="ECO:0000256" key="4">
    <source>
        <dbReference type="SAM" id="MobiDB-lite"/>
    </source>
</evidence>
<sequence length="984" mass="110384">MPQARTSRYLRGPRQPAPRYFELFVRLSGLCRRLGQAGISAVPDNPLPVISRGDAGSVLMARGIHDNWKQPVGKMALVMLPCELPWWSSVQKILNKLSTTKNTLELIEGMQRIHDMCNVSLDPDEDLPDPEQFIGLLNFLDNDLTCEERCNFLSKTLPNVIKRALSLKQLKPKDGLHFSLQQQPDCVELEYSFVSSLLANAFFSTFPKRTEKSHPTLQNFNFCNFFKHLNRNSQKAKLRSILHYFDLLEEADNSNGSLRILRQVMSSKEWLTIEDWLECSLPLCPLQIKHEGRLERADPDSLQICFSSSKIGADVLGSGNSQECITLATFPEILCVLLNVEVLEDNEVLTIEKARHVSRIADPKNRATLEKFDVPAERTVCCVDAEDHSHLPLGQFEEDNVLRELNKCLLAFQQKHTKTNNEDTSNSSHPVHFNATFPGFRNRRLSPIGESLSSSHSETGQNGNRIPIITLSEIAGYHRSDSCSTNKSGSDSPPLDNNNVPNTLKVQIQLEKGLLNKSAQCEGMLNNRRGRFIVLGSSGECLPVKRKPESRSSLYSSAESSEEEFLSAKTSLDDGSEDEDFNKRYSMDLDTPEKRNTFAQRLRDALRRETSSMSQSTESSSYAVGITVGGSGVRDQDIKVRRGGSTGFILHEESLDEHFLNDSLQQEKQWIDKFKSKLSNLSRKESNKSSDYSFSTEYSSELEEVYEQFSKWLEHPVIEVEKETKKELDGRDLAVVQFAGSLLKRTLSETFAGVPLTEGGCENTLGVISSGANKKNKLILNAKSMSLELARQKHRLAAQLSEKAESLLKENNDEAQIEGDTTGENTISSTLEKCNANVKRKTWVISYVTQIVQSLEDICYNVALSQESSDDERQLSQIAQKPSNGVKMVTTGNWGCGSSKKGDVQLKVIIQWLAASVAGVPVLIYYTAGHIDLAPLDTIYRVLRDRKWNVKDLAQATLRYSSQIIHGRNENTTLFEELIGIERN</sequence>
<dbReference type="AlphaFoldDB" id="A0AAW1JI69"/>
<dbReference type="EMBL" id="JASPKY010000366">
    <property type="protein sequence ID" value="KAK9703625.1"/>
    <property type="molecule type" value="Genomic_DNA"/>
</dbReference>
<evidence type="ECO:0000256" key="3">
    <source>
        <dbReference type="ARBA" id="ARBA00022801"/>
    </source>
</evidence>
<dbReference type="Pfam" id="PF05028">
    <property type="entry name" value="PARG_cat_C"/>
    <property type="match status" value="2"/>
</dbReference>
<dbReference type="GO" id="GO:0005737">
    <property type="term" value="C:cytoplasm"/>
    <property type="evidence" value="ECO:0007669"/>
    <property type="project" value="TreeGrafter"/>
</dbReference>
<dbReference type="PANTHER" id="PTHR12837">
    <property type="entry name" value="POLY ADP-RIBOSE GLYCOHYDROLASE"/>
    <property type="match status" value="1"/>
</dbReference>
<evidence type="ECO:0000256" key="1">
    <source>
        <dbReference type="ARBA" id="ARBA00009545"/>
    </source>
</evidence>
<dbReference type="InterPro" id="IPR048362">
    <property type="entry name" value="PARG_helical"/>
</dbReference>
<dbReference type="GO" id="GO:1990966">
    <property type="term" value="P:ATP generation from poly-ADP-D-ribose"/>
    <property type="evidence" value="ECO:0007669"/>
    <property type="project" value="TreeGrafter"/>
</dbReference>
<dbReference type="GO" id="GO:0006282">
    <property type="term" value="P:regulation of DNA repair"/>
    <property type="evidence" value="ECO:0007669"/>
    <property type="project" value="InterPro"/>
</dbReference>
<dbReference type="Proteomes" id="UP001458880">
    <property type="component" value="Unassembled WGS sequence"/>
</dbReference>
<evidence type="ECO:0000313" key="7">
    <source>
        <dbReference type="EMBL" id="KAK9703625.1"/>
    </source>
</evidence>
<protein>
    <recommendedName>
        <fullName evidence="2">poly(ADP-ribose) glycohydrolase</fullName>
        <ecNumber evidence="2">3.2.1.143</ecNumber>
    </recommendedName>
</protein>
<dbReference type="GO" id="GO:0004649">
    <property type="term" value="F:poly(ADP-ribose) glycohydrolase activity"/>
    <property type="evidence" value="ECO:0007669"/>
    <property type="project" value="UniProtKB-EC"/>
</dbReference>
<dbReference type="GO" id="GO:0009225">
    <property type="term" value="P:nucleotide-sugar metabolic process"/>
    <property type="evidence" value="ECO:0007669"/>
    <property type="project" value="TreeGrafter"/>
</dbReference>